<gene>
    <name evidence="3" type="ORF">Pyn_24984</name>
</gene>
<keyword evidence="4" id="KW-1185">Reference proteome</keyword>
<name>A0A314YXC8_PRUYE</name>
<dbReference type="PANTHER" id="PTHR10579">
    <property type="entry name" value="CALCIUM-ACTIVATED CHLORIDE CHANNEL REGULATOR"/>
    <property type="match status" value="1"/>
</dbReference>
<evidence type="ECO:0000313" key="4">
    <source>
        <dbReference type="Proteomes" id="UP000250321"/>
    </source>
</evidence>
<dbReference type="InterPro" id="IPR002035">
    <property type="entry name" value="VWF_A"/>
</dbReference>
<dbReference type="OrthoDB" id="1937894at2759"/>
<feature type="region of interest" description="Disordered" evidence="1">
    <location>
        <begin position="1"/>
        <end position="43"/>
    </location>
</feature>
<evidence type="ECO:0000259" key="2">
    <source>
        <dbReference type="PROSITE" id="PS50234"/>
    </source>
</evidence>
<dbReference type="EMBL" id="PJQY01000467">
    <property type="protein sequence ID" value="PQQ10777.1"/>
    <property type="molecule type" value="Genomic_DNA"/>
</dbReference>
<evidence type="ECO:0000256" key="1">
    <source>
        <dbReference type="SAM" id="MobiDB-lite"/>
    </source>
</evidence>
<dbReference type="Proteomes" id="UP000250321">
    <property type="component" value="Unassembled WGS sequence"/>
</dbReference>
<dbReference type="STRING" id="2094558.A0A314YXC8"/>
<proteinExistence type="predicted"/>
<dbReference type="PANTHER" id="PTHR10579:SF59">
    <property type="entry name" value="E3 UBIQUITIN-PROTEIN LIGASE EDA40-RELATED"/>
    <property type="match status" value="1"/>
</dbReference>
<feature type="domain" description="VWFA" evidence="2">
    <location>
        <begin position="51"/>
        <end position="104"/>
    </location>
</feature>
<reference evidence="3 4" key="1">
    <citation type="submission" date="2018-02" db="EMBL/GenBank/DDBJ databases">
        <title>Draft genome of wild Prunus yedoensis var. nudiflora.</title>
        <authorList>
            <person name="Baek S."/>
            <person name="Kim J.-H."/>
            <person name="Choi K."/>
            <person name="Kim G.-B."/>
            <person name="Cho A."/>
            <person name="Jang H."/>
            <person name="Shin C.-H."/>
            <person name="Yu H.-J."/>
            <person name="Mun J.-H."/>
        </authorList>
    </citation>
    <scope>NUCLEOTIDE SEQUENCE [LARGE SCALE GENOMIC DNA]</scope>
    <source>
        <strain evidence="4">cv. Jeju island</strain>
        <tissue evidence="3">Leaf</tissue>
    </source>
</reference>
<accession>A0A314YXC8</accession>
<dbReference type="InterPro" id="IPR051266">
    <property type="entry name" value="CLCR"/>
</dbReference>
<dbReference type="PROSITE" id="PS50234">
    <property type="entry name" value="VWFA"/>
    <property type="match status" value="1"/>
</dbReference>
<dbReference type="Pfam" id="PF13519">
    <property type="entry name" value="VWA_2"/>
    <property type="match status" value="1"/>
</dbReference>
<sequence length="104" mass="11255">MPSKRGGQSVAGIGRCGRRKDLRDVRGGSQNQSSEPIASETASLQRRAPIDLVTVVDVSASASNAKIQMMKRAMRLIVSSLRDTDRLSIVAFSSTSKRLLPLQE</sequence>
<dbReference type="InterPro" id="IPR036465">
    <property type="entry name" value="vWFA_dom_sf"/>
</dbReference>
<evidence type="ECO:0000313" key="3">
    <source>
        <dbReference type="EMBL" id="PQQ10777.1"/>
    </source>
</evidence>
<comment type="caution">
    <text evidence="3">The sequence shown here is derived from an EMBL/GenBank/DDBJ whole genome shotgun (WGS) entry which is preliminary data.</text>
</comment>
<protein>
    <recommendedName>
        <fullName evidence="2">VWFA domain-containing protein</fullName>
    </recommendedName>
</protein>
<dbReference type="SUPFAM" id="SSF53300">
    <property type="entry name" value="vWA-like"/>
    <property type="match status" value="1"/>
</dbReference>
<dbReference type="Gene3D" id="3.40.50.410">
    <property type="entry name" value="von Willebrand factor, type A domain"/>
    <property type="match status" value="1"/>
</dbReference>
<dbReference type="AlphaFoldDB" id="A0A314YXC8"/>
<feature type="compositionally biased region" description="Polar residues" evidence="1">
    <location>
        <begin position="28"/>
        <end position="43"/>
    </location>
</feature>
<organism evidence="3 4">
    <name type="scientific">Prunus yedoensis var. nudiflora</name>
    <dbReference type="NCBI Taxonomy" id="2094558"/>
    <lineage>
        <taxon>Eukaryota</taxon>
        <taxon>Viridiplantae</taxon>
        <taxon>Streptophyta</taxon>
        <taxon>Embryophyta</taxon>
        <taxon>Tracheophyta</taxon>
        <taxon>Spermatophyta</taxon>
        <taxon>Magnoliopsida</taxon>
        <taxon>eudicotyledons</taxon>
        <taxon>Gunneridae</taxon>
        <taxon>Pentapetalae</taxon>
        <taxon>rosids</taxon>
        <taxon>fabids</taxon>
        <taxon>Rosales</taxon>
        <taxon>Rosaceae</taxon>
        <taxon>Amygdaloideae</taxon>
        <taxon>Amygdaleae</taxon>
        <taxon>Prunus</taxon>
    </lineage>
</organism>